<gene>
    <name evidence="1" type="ORF">PHMEG_0004689</name>
</gene>
<organism evidence="1 2">
    <name type="scientific">Phytophthora megakarya</name>
    <dbReference type="NCBI Taxonomy" id="4795"/>
    <lineage>
        <taxon>Eukaryota</taxon>
        <taxon>Sar</taxon>
        <taxon>Stramenopiles</taxon>
        <taxon>Oomycota</taxon>
        <taxon>Peronosporomycetes</taxon>
        <taxon>Peronosporales</taxon>
        <taxon>Peronosporaceae</taxon>
        <taxon>Phytophthora</taxon>
    </lineage>
</organism>
<dbReference type="OrthoDB" id="99548at2759"/>
<keyword evidence="2" id="KW-1185">Reference proteome</keyword>
<reference evidence="2" key="1">
    <citation type="submission" date="2017-03" db="EMBL/GenBank/DDBJ databases">
        <title>Phytopthora megakarya and P. palmivora, two closely related causual agents of cacao black pod achieved similar genome size and gene model numbers by different mechanisms.</title>
        <authorList>
            <person name="Ali S."/>
            <person name="Shao J."/>
            <person name="Larry D.J."/>
            <person name="Kronmiller B."/>
            <person name="Shen D."/>
            <person name="Strem M.D."/>
            <person name="Melnick R.L."/>
            <person name="Guiltinan M.J."/>
            <person name="Tyler B.M."/>
            <person name="Meinhardt L.W."/>
            <person name="Bailey B.A."/>
        </authorList>
    </citation>
    <scope>NUCLEOTIDE SEQUENCE [LARGE SCALE GENOMIC DNA]</scope>
    <source>
        <strain evidence="2">zdho120</strain>
    </source>
</reference>
<evidence type="ECO:0000313" key="1">
    <source>
        <dbReference type="EMBL" id="OWZ20848.1"/>
    </source>
</evidence>
<protein>
    <submittedName>
        <fullName evidence="1">Uncharacterized protein</fullName>
    </submittedName>
</protein>
<dbReference type="EMBL" id="NBNE01000284">
    <property type="protein sequence ID" value="OWZ20848.1"/>
    <property type="molecule type" value="Genomic_DNA"/>
</dbReference>
<dbReference type="Proteomes" id="UP000198211">
    <property type="component" value="Unassembled WGS sequence"/>
</dbReference>
<comment type="caution">
    <text evidence="1">The sequence shown here is derived from an EMBL/GenBank/DDBJ whole genome shotgun (WGS) entry which is preliminary data.</text>
</comment>
<proteinExistence type="predicted"/>
<name>A0A225WUS4_9STRA</name>
<sequence>MASARVPVVSCTFLRFGCPSDHALFAPTYTRSNKKRNAKLLRCFPHCCPRHVPRSYCGCSLHLLVTFESAQAAAAANQNSDLLVCARFESTTTSAIAGVGDVVTAMTPDETVALPPSVTTLPGLKPSESDWIRAEKADDAYQRQFPENVIVYEFNNRRNPMWYYSYESGSTKAQRGMKHVLAAYVLVLHSESKVSNLQQDDGRADDSGVQLATVIIRHQSPSFTMVSYRRQNIGSDSKHHHTTQSTTDGCSTIKVEGGTLTQLSKSRPPLPALAQIIQRSDLIHFRSRSEENNVAVDQTRNSETVREAASGLLQYQTQSEMGQSVHDHQQCCPICQEQTAQHSLLHYRNTIDLLQPLLVLQIFMCSVPLSAFSFCFTELDSRIQRDWLANLSPVSRNQQSVVGMEEAARILMEDVTSSFSLDNFLVDDMEMTSVEENEETILSSCAILLATTFSAMGFQYILSSMISATDMTSQNTSRVSCEQFCQFVKDIFDELERLLPSTVDTSIADYSEDDKYSKISTLVDEILSLIYSEPRFHSLRAAVSKILLQCDDSLVMKTQDLFGLFSAYIQQACNDLNESKEADDEQKAEHVNPISPAETVMKHSTSTQDTPGYRHDFSCLSIQRPGNNWCKRWFLDTSTLSIVPTFSKRDSGDAAYNFVYGCNSSLLGTMTFLQALMVVDLTLISSQLIVESAMSETLLRLPAVSGTILKLDGTTYALESFPSGLPLGVATAMLDNSLELIVYKGKVAGDGLSVNIVLTLLPKFQTCQQVDARNSAPLVVAHKFDVHMILSATDDSRRSSLSVFVAAFVARLSSKQLVGGPLHEGSVTKYFTNEELVVDWSPKLEIGMTYFAVSQKQTNN</sequence>
<accession>A0A225WUS4</accession>
<dbReference type="AlphaFoldDB" id="A0A225WUS4"/>
<evidence type="ECO:0000313" key="2">
    <source>
        <dbReference type="Proteomes" id="UP000198211"/>
    </source>
</evidence>